<evidence type="ECO:0000313" key="1">
    <source>
        <dbReference type="EMBL" id="KAF9626747.1"/>
    </source>
</evidence>
<sequence length="135" mass="14468">MASGKKCGTQQPNGTEGEESVIVCHQPILATILTNPYLCRHDPTTRLSSPFTTSTTTFHGLLYDFGNKTDSDQIKSFSYLTNIVISVDSGTGTGTGTGTGGVNPNMTHFTIPMDIMSHPKPHPILLKKPLCTTVT</sequence>
<evidence type="ECO:0000313" key="2">
    <source>
        <dbReference type="Proteomes" id="UP000631114"/>
    </source>
</evidence>
<dbReference type="AlphaFoldDB" id="A0A835J2I3"/>
<proteinExistence type="predicted"/>
<comment type="caution">
    <text evidence="1">The sequence shown here is derived from an EMBL/GenBank/DDBJ whole genome shotgun (WGS) entry which is preliminary data.</text>
</comment>
<gene>
    <name evidence="1" type="ORF">IFM89_038965</name>
</gene>
<reference evidence="1 2" key="1">
    <citation type="submission" date="2020-10" db="EMBL/GenBank/DDBJ databases">
        <title>The Coptis chinensis genome and diversification of protoberbering-type alkaloids.</title>
        <authorList>
            <person name="Wang B."/>
            <person name="Shu S."/>
            <person name="Song C."/>
            <person name="Liu Y."/>
        </authorList>
    </citation>
    <scope>NUCLEOTIDE SEQUENCE [LARGE SCALE GENOMIC DNA]</scope>
    <source>
        <strain evidence="1">HL-2020</strain>
        <tissue evidence="1">Leaf</tissue>
    </source>
</reference>
<name>A0A835J2I3_9MAGN</name>
<keyword evidence="2" id="KW-1185">Reference proteome</keyword>
<accession>A0A835J2I3</accession>
<dbReference type="Proteomes" id="UP000631114">
    <property type="component" value="Unassembled WGS sequence"/>
</dbReference>
<protein>
    <submittedName>
        <fullName evidence="1">Uncharacterized protein</fullName>
    </submittedName>
</protein>
<organism evidence="1 2">
    <name type="scientific">Coptis chinensis</name>
    <dbReference type="NCBI Taxonomy" id="261450"/>
    <lineage>
        <taxon>Eukaryota</taxon>
        <taxon>Viridiplantae</taxon>
        <taxon>Streptophyta</taxon>
        <taxon>Embryophyta</taxon>
        <taxon>Tracheophyta</taxon>
        <taxon>Spermatophyta</taxon>
        <taxon>Magnoliopsida</taxon>
        <taxon>Ranunculales</taxon>
        <taxon>Ranunculaceae</taxon>
        <taxon>Coptidoideae</taxon>
        <taxon>Coptis</taxon>
    </lineage>
</organism>
<dbReference type="EMBL" id="JADFTS010000001">
    <property type="protein sequence ID" value="KAF9626747.1"/>
    <property type="molecule type" value="Genomic_DNA"/>
</dbReference>